<keyword evidence="2" id="KW-1133">Transmembrane helix</keyword>
<evidence type="ECO:0000256" key="1">
    <source>
        <dbReference type="SAM" id="MobiDB-lite"/>
    </source>
</evidence>
<evidence type="ECO:0000256" key="2">
    <source>
        <dbReference type="SAM" id="Phobius"/>
    </source>
</evidence>
<keyword evidence="2" id="KW-0812">Transmembrane</keyword>
<dbReference type="KEGG" id="phet:94289695"/>
<dbReference type="RefSeq" id="XP_067755857.1">
    <property type="nucleotide sequence ID" value="XM_067899618.1"/>
</dbReference>
<dbReference type="Pfam" id="PF01544">
    <property type="entry name" value="CorA"/>
    <property type="match status" value="1"/>
</dbReference>
<organism evidence="3 4">
    <name type="scientific">Porcisia hertigi</name>
    <dbReference type="NCBI Taxonomy" id="2761500"/>
    <lineage>
        <taxon>Eukaryota</taxon>
        <taxon>Discoba</taxon>
        <taxon>Euglenozoa</taxon>
        <taxon>Kinetoplastea</taxon>
        <taxon>Metakinetoplastina</taxon>
        <taxon>Trypanosomatida</taxon>
        <taxon>Trypanosomatidae</taxon>
        <taxon>Leishmaniinae</taxon>
        <taxon>Porcisia</taxon>
    </lineage>
</organism>
<dbReference type="PANTHER" id="PTHR21535:SF51">
    <property type="entry name" value="MANGANESE RESISTANCE PROTEIN MNR2"/>
    <property type="match status" value="1"/>
</dbReference>
<sequence>MPVSNERKHGGDASGAGVEMSQESASSQLRKSGDLATSAASLVFTSPVSGVVADGAGESTDDLNIRVLYLDDNDVTCAAWRTIPSVAALKEMLCEHNQNVSMSPSQRDTGDCFSKIQVLPSVGTPKTANAARPLPTQSIAEKTQSSSAFPAIQLSSNSSSVGDVHQAWISIKGATKEELAEILESLPVHVLTRRRIISVLSMGTDPCGIQDTESSDDGDSSSDAEGAESSDPCCGGGSHAMRAATVRDNFVEYFPAHGYAVLCLQAASVPKGESTQRGSIQYDGVSSQRTRLPCAPVVALAFESTLFTFSVDSFGGEGDVRLIVSHHAWPTGYPTGKGASCMQGRPPFSAGSAEPRVPVDSAHKGTEIPNMARCDPLSFDSENHETCVFSLDGGRAAKDKRGEAPCEAPRDTAVHRGEVPEPTAYSASAAAAGASAVTLPFPSAGRQTSEPQQPIILYGSPNHPPSPNRRAATAISVVCSSLVSAILAYLQQSTRVLLMEANQLDELVLQILPSRVDQDDMLVRTKNLRHLTAFFHMDALQKERVLKELLLPVMRPTPFSQSTQAVERYQRALSSLRSTILKLRKCRDIINMASMTLVSGVSSRLLSHCNFMDYLNHMQTRIALVVMPIAVIPGLFAMNVSVPFLNGETATPFYCIVGISVGLMLIGALPTVYKLFMYKAPGALATVE</sequence>
<dbReference type="PANTHER" id="PTHR21535">
    <property type="entry name" value="MAGNESIUM AND COBALT TRANSPORT PROTEIN/MITOCHONDRIAL IMPORT INNER MEMBRANE TRANSLOCASE SUBUNIT TIM8"/>
    <property type="match status" value="1"/>
</dbReference>
<evidence type="ECO:0000313" key="3">
    <source>
        <dbReference type="EMBL" id="KAG5500523.1"/>
    </source>
</evidence>
<dbReference type="GO" id="GO:0016020">
    <property type="term" value="C:membrane"/>
    <property type="evidence" value="ECO:0007669"/>
    <property type="project" value="InterPro"/>
</dbReference>
<proteinExistence type="predicted"/>
<feature type="region of interest" description="Disordered" evidence="1">
    <location>
        <begin position="347"/>
        <end position="368"/>
    </location>
</feature>
<dbReference type="GeneID" id="94289695"/>
<accession>A0A836IH46</accession>
<feature type="region of interest" description="Disordered" evidence="1">
    <location>
        <begin position="207"/>
        <end position="235"/>
    </location>
</feature>
<comment type="caution">
    <text evidence="3">The sequence shown here is derived from an EMBL/GenBank/DDBJ whole genome shotgun (WGS) entry which is preliminary data.</text>
</comment>
<gene>
    <name evidence="3" type="ORF">JKF63_03617</name>
</gene>
<feature type="transmembrane region" description="Helical" evidence="2">
    <location>
        <begin position="651"/>
        <end position="673"/>
    </location>
</feature>
<protein>
    <submittedName>
        <fullName evidence="3">Uncharacterized protein</fullName>
    </submittedName>
</protein>
<feature type="transmembrane region" description="Helical" evidence="2">
    <location>
        <begin position="622"/>
        <end position="645"/>
    </location>
</feature>
<keyword evidence="2" id="KW-0472">Membrane</keyword>
<dbReference type="Proteomes" id="UP000674318">
    <property type="component" value="Chromosome 28"/>
</dbReference>
<dbReference type="InterPro" id="IPR002523">
    <property type="entry name" value="MgTranspt_CorA/ZnTranspt_ZntB"/>
</dbReference>
<keyword evidence="4" id="KW-1185">Reference proteome</keyword>
<feature type="compositionally biased region" description="Basic and acidic residues" evidence="1">
    <location>
        <begin position="1"/>
        <end position="11"/>
    </location>
</feature>
<feature type="compositionally biased region" description="Acidic residues" evidence="1">
    <location>
        <begin position="213"/>
        <end position="228"/>
    </location>
</feature>
<feature type="transmembrane region" description="Helical" evidence="2">
    <location>
        <begin position="471"/>
        <end position="490"/>
    </location>
</feature>
<feature type="compositionally biased region" description="Polar residues" evidence="1">
    <location>
        <begin position="21"/>
        <end position="30"/>
    </location>
</feature>
<feature type="region of interest" description="Disordered" evidence="1">
    <location>
        <begin position="1"/>
        <end position="32"/>
    </location>
</feature>
<dbReference type="EMBL" id="JAFJZO010000028">
    <property type="protein sequence ID" value="KAG5500523.1"/>
    <property type="molecule type" value="Genomic_DNA"/>
</dbReference>
<reference evidence="3 4" key="1">
    <citation type="submission" date="2021-02" db="EMBL/GenBank/DDBJ databases">
        <title>Porcisia hertigi Genome sequencing and assembly.</title>
        <authorList>
            <person name="Almutairi H."/>
            <person name="Gatherer D."/>
        </authorList>
    </citation>
    <scope>NUCLEOTIDE SEQUENCE [LARGE SCALE GENOMIC DNA]</scope>
    <source>
        <strain evidence="3 4">C119</strain>
    </source>
</reference>
<dbReference type="OrthoDB" id="29879at2759"/>
<evidence type="ECO:0000313" key="4">
    <source>
        <dbReference type="Proteomes" id="UP000674318"/>
    </source>
</evidence>
<name>A0A836IH46_9TRYP</name>
<dbReference type="AlphaFoldDB" id="A0A836IH46"/>
<dbReference type="GO" id="GO:0046873">
    <property type="term" value="F:metal ion transmembrane transporter activity"/>
    <property type="evidence" value="ECO:0007669"/>
    <property type="project" value="InterPro"/>
</dbReference>